<feature type="region of interest" description="Disordered" evidence="1">
    <location>
        <begin position="214"/>
        <end position="284"/>
    </location>
</feature>
<feature type="compositionally biased region" description="Low complexity" evidence="1">
    <location>
        <begin position="247"/>
        <end position="277"/>
    </location>
</feature>
<reference evidence="2 3" key="1">
    <citation type="submission" date="2020-05" db="EMBL/GenBank/DDBJ databases">
        <title>Nakamurella sp. DB0629 isolated from air conditioner.</title>
        <authorList>
            <person name="Kim D.H."/>
            <person name="Kim D.-U."/>
        </authorList>
    </citation>
    <scope>NUCLEOTIDE SEQUENCE [LARGE SCALE GENOMIC DNA]</scope>
    <source>
        <strain evidence="2 3">DB0629</strain>
    </source>
</reference>
<dbReference type="AlphaFoldDB" id="A0A849AAM9"/>
<evidence type="ECO:0000256" key="1">
    <source>
        <dbReference type="SAM" id="MobiDB-lite"/>
    </source>
</evidence>
<comment type="caution">
    <text evidence="2">The sequence shown here is derived from an EMBL/GenBank/DDBJ whole genome shotgun (WGS) entry which is preliminary data.</text>
</comment>
<proteinExistence type="predicted"/>
<dbReference type="InterPro" id="IPR011990">
    <property type="entry name" value="TPR-like_helical_dom_sf"/>
</dbReference>
<organism evidence="2 3">
    <name type="scientific">Nakamurella aerolata</name>
    <dbReference type="NCBI Taxonomy" id="1656892"/>
    <lineage>
        <taxon>Bacteria</taxon>
        <taxon>Bacillati</taxon>
        <taxon>Actinomycetota</taxon>
        <taxon>Actinomycetes</taxon>
        <taxon>Nakamurellales</taxon>
        <taxon>Nakamurellaceae</taxon>
        <taxon>Nakamurella</taxon>
    </lineage>
</organism>
<evidence type="ECO:0008006" key="4">
    <source>
        <dbReference type="Google" id="ProtNLM"/>
    </source>
</evidence>
<dbReference type="SUPFAM" id="SSF48452">
    <property type="entry name" value="TPR-like"/>
    <property type="match status" value="1"/>
</dbReference>
<dbReference type="EMBL" id="JABEND010000005">
    <property type="protein sequence ID" value="NNG36188.1"/>
    <property type="molecule type" value="Genomic_DNA"/>
</dbReference>
<evidence type="ECO:0000313" key="3">
    <source>
        <dbReference type="Proteomes" id="UP000562984"/>
    </source>
</evidence>
<dbReference type="Gene3D" id="1.25.40.10">
    <property type="entry name" value="Tetratricopeptide repeat domain"/>
    <property type="match status" value="1"/>
</dbReference>
<sequence>MPEWAEPSELPDDVRRDLRGLSKDGAEFVAGHLVAASALAEEEPELAWRHARAARSKGGRIAVVRETVGLVAYRAGQWQEAISELRAARRMGGGPGHLAVMADSERALGQPDRALELGRSAEAEQLDDDGRIELTVVLAGARADLGQIDAALVALEQAGVTQPDADPRLLYAYGDLLQAAGRRDEALTWFVRAYDADAEEDTDAADRIAELAAPTAAADDTAAHDSAADDAAAADADQQHLRQAEHGTAGTDSGRAASAGADSATTAGADSTPTDSSGGSEDSR</sequence>
<keyword evidence="3" id="KW-1185">Reference proteome</keyword>
<name>A0A849AAM9_9ACTN</name>
<evidence type="ECO:0000313" key="2">
    <source>
        <dbReference type="EMBL" id="NNG36188.1"/>
    </source>
</evidence>
<protein>
    <recommendedName>
        <fullName evidence="4">Tetratricopeptide repeat protein</fullName>
    </recommendedName>
</protein>
<dbReference type="Proteomes" id="UP000562984">
    <property type="component" value="Unassembled WGS sequence"/>
</dbReference>
<gene>
    <name evidence="2" type="ORF">HKD39_10760</name>
</gene>
<accession>A0A849AAM9</accession>